<comment type="caution">
    <text evidence="3">The sequence shown here is derived from an EMBL/GenBank/DDBJ whole genome shotgun (WGS) entry which is preliminary data.</text>
</comment>
<protein>
    <submittedName>
        <fullName evidence="3">Uncharacterized protein</fullName>
    </submittedName>
</protein>
<keyword evidence="2" id="KW-1133">Transmembrane helix</keyword>
<feature type="transmembrane region" description="Helical" evidence="2">
    <location>
        <begin position="239"/>
        <end position="260"/>
    </location>
</feature>
<reference evidence="3 4" key="1">
    <citation type="submission" date="2017-06" db="EMBL/GenBank/DDBJ databases">
        <title>Ant-infecting Ophiocordyceps genomes reveal a high diversity of potential behavioral manipulation genes and a possible major role for enterotoxins.</title>
        <authorList>
            <person name="De Bekker C."/>
            <person name="Evans H.C."/>
            <person name="Brachmann A."/>
            <person name="Hughes D.P."/>
        </authorList>
    </citation>
    <scope>NUCLEOTIDE SEQUENCE [LARGE SCALE GENOMIC DNA]</scope>
    <source>
        <strain evidence="3 4">1348a</strain>
    </source>
</reference>
<dbReference type="OrthoDB" id="5360701at2759"/>
<gene>
    <name evidence="3" type="ORF">CDD82_5475</name>
</gene>
<feature type="transmembrane region" description="Helical" evidence="2">
    <location>
        <begin position="266"/>
        <end position="291"/>
    </location>
</feature>
<feature type="compositionally biased region" description="Polar residues" evidence="1">
    <location>
        <begin position="1"/>
        <end position="12"/>
    </location>
</feature>
<organism evidence="3 4">
    <name type="scientific">Ophiocordyceps australis</name>
    <dbReference type="NCBI Taxonomy" id="1399860"/>
    <lineage>
        <taxon>Eukaryota</taxon>
        <taxon>Fungi</taxon>
        <taxon>Dikarya</taxon>
        <taxon>Ascomycota</taxon>
        <taxon>Pezizomycotina</taxon>
        <taxon>Sordariomycetes</taxon>
        <taxon>Hypocreomycetidae</taxon>
        <taxon>Hypocreales</taxon>
        <taxon>Ophiocordycipitaceae</taxon>
        <taxon>Ophiocordyceps</taxon>
    </lineage>
</organism>
<keyword evidence="2" id="KW-0812">Transmembrane</keyword>
<dbReference type="Proteomes" id="UP000224854">
    <property type="component" value="Unassembled WGS sequence"/>
</dbReference>
<sequence length="370" mass="40114">MSSGAASVSQHMPSPEPAPQGSPVLMAAAAPWSNIKMGPEALADMAEQSCKTLVCLDQVPSPKHTATALGSCLKASRALNAQSIKAEARNKASSSKLAALCSERTGVKPGIPDQLRDAVNRVSLCAYSVVTHNKVDLTADCLMLYVKIQSLLGRPETLPGIFELYATKPKPVVDKGLLSYVRPKANSIAKAIEPDVADMALHTAIDNRNLDAALGIIEASYSLPAFKRHKLIKYATPPALTLAAMPFGILGLASGYAVYWQNTMDLSTATTIGCIGFSGYFGAVGSLGLIAKLSNKDQMKRVTWMPGTPLRYRWLREEERAALDKVACAWGFKETWKHGEETGEEWEGLREYMGYRQMLLDRVEFMDGMT</sequence>
<keyword evidence="2" id="KW-0472">Membrane</keyword>
<name>A0A2C5Z0Q8_9HYPO</name>
<evidence type="ECO:0000313" key="3">
    <source>
        <dbReference type="EMBL" id="PHH73453.1"/>
    </source>
</evidence>
<accession>A0A2C5Z0Q8</accession>
<proteinExistence type="predicted"/>
<evidence type="ECO:0000256" key="2">
    <source>
        <dbReference type="SAM" id="Phobius"/>
    </source>
</evidence>
<dbReference type="AlphaFoldDB" id="A0A2C5Z0Q8"/>
<evidence type="ECO:0000313" key="4">
    <source>
        <dbReference type="Proteomes" id="UP000224854"/>
    </source>
</evidence>
<dbReference type="EMBL" id="NJEU01000504">
    <property type="protein sequence ID" value="PHH73453.1"/>
    <property type="molecule type" value="Genomic_DNA"/>
</dbReference>
<keyword evidence="4" id="KW-1185">Reference proteome</keyword>
<evidence type="ECO:0000256" key="1">
    <source>
        <dbReference type="SAM" id="MobiDB-lite"/>
    </source>
</evidence>
<feature type="region of interest" description="Disordered" evidence="1">
    <location>
        <begin position="1"/>
        <end position="23"/>
    </location>
</feature>